<feature type="transmembrane region" description="Helical" evidence="1">
    <location>
        <begin position="12"/>
        <end position="35"/>
    </location>
</feature>
<protein>
    <recommendedName>
        <fullName evidence="4">DUF998 domain-containing protein</fullName>
    </recommendedName>
</protein>
<keyword evidence="1" id="KW-0472">Membrane</keyword>
<sequence>MQSKKDLYRSKTICLLPVAGVCLFVLLYIISTFLYPGGSQADNKAPGFSWLHNYWCNLLNDQGINGQRNPAKWWARAGMVVLGSTFCIFWWSFFYYTGFSKATRAVITGCGAVAMVLGMFLSTAEHDVLVTLSGALGFIAMAFTFAGLLRLKWHGLFRLGIFNVFLVLLNNLCYYTPSLIYLLPLIQKITFLLFLVWLCLICFRMRSIVMMSYGKPPAAGGA</sequence>
<keyword evidence="3" id="KW-1185">Reference proteome</keyword>
<evidence type="ECO:0000256" key="1">
    <source>
        <dbReference type="SAM" id="Phobius"/>
    </source>
</evidence>
<reference evidence="2 3" key="1">
    <citation type="submission" date="2021-11" db="EMBL/GenBank/DDBJ databases">
        <title>Genomic of Niabella pedocola.</title>
        <authorList>
            <person name="Wu T."/>
        </authorList>
    </citation>
    <scope>NUCLEOTIDE SEQUENCE [LARGE SCALE GENOMIC DNA]</scope>
    <source>
        <strain evidence="2 3">JCM 31011</strain>
    </source>
</reference>
<name>A0ABS8PSM1_9BACT</name>
<feature type="transmembrane region" description="Helical" evidence="1">
    <location>
        <begin position="105"/>
        <end position="122"/>
    </location>
</feature>
<accession>A0ABS8PSM1</accession>
<evidence type="ECO:0000313" key="3">
    <source>
        <dbReference type="Proteomes" id="UP001199816"/>
    </source>
</evidence>
<feature type="transmembrane region" description="Helical" evidence="1">
    <location>
        <begin position="128"/>
        <end position="149"/>
    </location>
</feature>
<evidence type="ECO:0008006" key="4">
    <source>
        <dbReference type="Google" id="ProtNLM"/>
    </source>
</evidence>
<comment type="caution">
    <text evidence="2">The sequence shown here is derived from an EMBL/GenBank/DDBJ whole genome shotgun (WGS) entry which is preliminary data.</text>
</comment>
<dbReference type="EMBL" id="JAJNEC010000005">
    <property type="protein sequence ID" value="MCD2424057.1"/>
    <property type="molecule type" value="Genomic_DNA"/>
</dbReference>
<dbReference type="RefSeq" id="WP_231005312.1">
    <property type="nucleotide sequence ID" value="NZ_JAJNEC010000005.1"/>
</dbReference>
<organism evidence="2 3">
    <name type="scientific">Niabella pedocola</name>
    <dbReference type="NCBI Taxonomy" id="1752077"/>
    <lineage>
        <taxon>Bacteria</taxon>
        <taxon>Pseudomonadati</taxon>
        <taxon>Bacteroidota</taxon>
        <taxon>Chitinophagia</taxon>
        <taxon>Chitinophagales</taxon>
        <taxon>Chitinophagaceae</taxon>
        <taxon>Niabella</taxon>
    </lineage>
</organism>
<evidence type="ECO:0000313" key="2">
    <source>
        <dbReference type="EMBL" id="MCD2424057.1"/>
    </source>
</evidence>
<feature type="transmembrane region" description="Helical" evidence="1">
    <location>
        <begin position="181"/>
        <end position="203"/>
    </location>
</feature>
<dbReference type="Proteomes" id="UP001199816">
    <property type="component" value="Unassembled WGS sequence"/>
</dbReference>
<feature type="transmembrane region" description="Helical" evidence="1">
    <location>
        <begin position="73"/>
        <end position="93"/>
    </location>
</feature>
<feature type="transmembrane region" description="Helical" evidence="1">
    <location>
        <begin position="156"/>
        <end position="175"/>
    </location>
</feature>
<gene>
    <name evidence="2" type="ORF">LQ567_14860</name>
</gene>
<keyword evidence="1" id="KW-1133">Transmembrane helix</keyword>
<proteinExistence type="predicted"/>
<keyword evidence="1" id="KW-0812">Transmembrane</keyword>